<dbReference type="InterPro" id="IPR001451">
    <property type="entry name" value="Hexapep"/>
</dbReference>
<evidence type="ECO:0000256" key="6">
    <source>
        <dbReference type="ARBA" id="ARBA00023315"/>
    </source>
</evidence>
<evidence type="ECO:0000313" key="9">
    <source>
        <dbReference type="EMBL" id="PSB30328.1"/>
    </source>
</evidence>
<dbReference type="GO" id="GO:0031470">
    <property type="term" value="C:carboxysome"/>
    <property type="evidence" value="ECO:0007669"/>
    <property type="project" value="UniProtKB-ARBA"/>
</dbReference>
<keyword evidence="6 7" id="KW-0012">Acyltransferase</keyword>
<evidence type="ECO:0000259" key="8">
    <source>
        <dbReference type="Pfam" id="PF04613"/>
    </source>
</evidence>
<dbReference type="OrthoDB" id="9784739at2"/>
<sequence length="351" mass="36711">MKFSELVEKLSTVNGQSLNATVGVDVELTAVTAVEVAGTGNLSYIEGAKFASQVKTTAASALILPKDTALQSEASERGIAWIEAPEPRLMFAQAIALFYQPFRPAPSIHPSAVIDPSVQLGQDVSLGAHVVLQAGVVLGDQVCIHPNVVVYPGAQIGDRTILHANCVIHERTQIGADCVVHAGAVIGSEGFGFVPTRDGWYKMEQSGSVVLEDGVEVGCNSTVDRPAVGDTRIGRNTKLDNLVHIGHGCQIGKGCAIAAQVGLAGGVEVGDRAILAGQVGAANNAKIGAGAIATSKTGVHGTVEPGQIVSGYPAVDHKIYLKSSAIYSRLPEMYQTLKRLQRHLERGDRPT</sequence>
<comment type="subunit">
    <text evidence="7">Homotrimer.</text>
</comment>
<dbReference type="Gene3D" id="2.160.10.10">
    <property type="entry name" value="Hexapeptide repeat proteins"/>
    <property type="match status" value="1"/>
</dbReference>
<dbReference type="GO" id="GO:0016410">
    <property type="term" value="F:N-acyltransferase activity"/>
    <property type="evidence" value="ECO:0007669"/>
    <property type="project" value="InterPro"/>
</dbReference>
<evidence type="ECO:0000256" key="3">
    <source>
        <dbReference type="ARBA" id="ARBA00022679"/>
    </source>
</evidence>
<reference evidence="9 10" key="2">
    <citation type="submission" date="2018-03" db="EMBL/GenBank/DDBJ databases">
        <title>The ancient ancestry and fast evolution of plastids.</title>
        <authorList>
            <person name="Moore K.R."/>
            <person name="Magnabosco C."/>
            <person name="Momper L."/>
            <person name="Gold D.A."/>
            <person name="Bosak T."/>
            <person name="Fournier G.P."/>
        </authorList>
    </citation>
    <scope>NUCLEOTIDE SEQUENCE [LARGE SCALE GENOMIC DNA]</scope>
    <source>
        <strain evidence="9 10">ULC18</strain>
    </source>
</reference>
<name>A0A2T1EC90_9CYAN</name>
<dbReference type="GO" id="GO:0043886">
    <property type="term" value="F:structural constituent of carboxysome shell"/>
    <property type="evidence" value="ECO:0007669"/>
    <property type="project" value="UniProtKB-ARBA"/>
</dbReference>
<dbReference type="Proteomes" id="UP000239576">
    <property type="component" value="Unassembled WGS sequence"/>
</dbReference>
<dbReference type="InterPro" id="IPR020573">
    <property type="entry name" value="UDP_GlcNAc_AcTrfase_non-rep"/>
</dbReference>
<dbReference type="InterPro" id="IPR011004">
    <property type="entry name" value="Trimer_LpxA-like_sf"/>
</dbReference>
<keyword evidence="3 7" id="KW-0808">Transferase</keyword>
<dbReference type="InterPro" id="IPR007691">
    <property type="entry name" value="LpxD"/>
</dbReference>
<dbReference type="EC" id="2.3.1.191" evidence="7"/>
<evidence type="ECO:0000256" key="2">
    <source>
        <dbReference type="ARBA" id="ARBA00022556"/>
    </source>
</evidence>
<keyword evidence="10" id="KW-1185">Reference proteome</keyword>
<keyword evidence="5 7" id="KW-0443">Lipid metabolism</keyword>
<dbReference type="RefSeq" id="WP_106256003.1">
    <property type="nucleotide sequence ID" value="NZ_CAWNSW010000077.1"/>
</dbReference>
<dbReference type="UniPathway" id="UPA00973"/>
<dbReference type="SUPFAM" id="SSF51161">
    <property type="entry name" value="Trimeric LpxA-like enzymes"/>
    <property type="match status" value="1"/>
</dbReference>
<accession>A0A2T1EC90</accession>
<protein>
    <recommendedName>
        <fullName evidence="7">UDP-3-O-acylglucosamine N-acyltransferase</fullName>
        <ecNumber evidence="7">2.3.1.191</ecNumber>
    </recommendedName>
</protein>
<dbReference type="GO" id="GO:0016020">
    <property type="term" value="C:membrane"/>
    <property type="evidence" value="ECO:0007669"/>
    <property type="project" value="GOC"/>
</dbReference>
<dbReference type="EMBL" id="PVWK01000053">
    <property type="protein sequence ID" value="PSB30328.1"/>
    <property type="molecule type" value="Genomic_DNA"/>
</dbReference>
<organism evidence="9 10">
    <name type="scientific">Stenomitos frigidus ULC18</name>
    <dbReference type="NCBI Taxonomy" id="2107698"/>
    <lineage>
        <taxon>Bacteria</taxon>
        <taxon>Bacillati</taxon>
        <taxon>Cyanobacteriota</taxon>
        <taxon>Cyanophyceae</taxon>
        <taxon>Leptolyngbyales</taxon>
        <taxon>Leptolyngbyaceae</taxon>
        <taxon>Stenomitos</taxon>
    </lineage>
</organism>
<dbReference type="HAMAP" id="MF_00523">
    <property type="entry name" value="LpxD"/>
    <property type="match status" value="1"/>
</dbReference>
<dbReference type="AlphaFoldDB" id="A0A2T1EC90"/>
<dbReference type="Pfam" id="PF00132">
    <property type="entry name" value="Hexapep"/>
    <property type="match status" value="2"/>
</dbReference>
<comment type="function">
    <text evidence="7">Catalyzes the N-acylation of UDP-3-O-acylglucosamine using 3-hydroxyacyl-ACP as the acyl donor. Is involved in the biosynthesis of lipid A, a phosphorylated glycolipid that anchors the lipopolysaccharide to the outer membrane of the cell.</text>
</comment>
<dbReference type="PANTHER" id="PTHR43378:SF2">
    <property type="entry name" value="UDP-3-O-ACYLGLUCOSAMINE N-ACYLTRANSFERASE 1, MITOCHONDRIAL-RELATED"/>
    <property type="match status" value="1"/>
</dbReference>
<keyword evidence="1 7" id="KW-0444">Lipid biosynthesis</keyword>
<comment type="pathway">
    <text evidence="7">Bacterial outer membrane biogenesis; LPS lipid A biosynthesis.</text>
</comment>
<evidence type="ECO:0000256" key="1">
    <source>
        <dbReference type="ARBA" id="ARBA00022516"/>
    </source>
</evidence>
<dbReference type="GO" id="GO:0103118">
    <property type="term" value="F:UDP-3-O-[(3R)-3-hydroxyacyl]-glucosamine N-acyltransferase activity"/>
    <property type="evidence" value="ECO:0007669"/>
    <property type="project" value="UniProtKB-EC"/>
</dbReference>
<gene>
    <name evidence="7 9" type="primary">lpxD</name>
    <name evidence="9" type="ORF">C7B82_09180</name>
</gene>
<feature type="domain" description="UDP-3-O-[3-hydroxymyristoyl] glucosamine N-acyltransferase non-repeat region" evidence="8">
    <location>
        <begin position="25"/>
        <end position="97"/>
    </location>
</feature>
<evidence type="ECO:0000313" key="10">
    <source>
        <dbReference type="Proteomes" id="UP000239576"/>
    </source>
</evidence>
<dbReference type="GO" id="GO:0009245">
    <property type="term" value="P:lipid A biosynthetic process"/>
    <property type="evidence" value="ECO:0007669"/>
    <property type="project" value="UniProtKB-UniRule"/>
</dbReference>
<comment type="similarity">
    <text evidence="7">Belongs to the transferase hexapeptide repeat family. LpxD subfamily.</text>
</comment>
<dbReference type="Gene3D" id="3.40.1390.10">
    <property type="entry name" value="MurE/MurF, N-terminal domain"/>
    <property type="match status" value="1"/>
</dbReference>
<feature type="active site" description="Proton acceptor" evidence="7">
    <location>
        <position position="247"/>
    </location>
</feature>
<evidence type="ECO:0000256" key="4">
    <source>
        <dbReference type="ARBA" id="ARBA00022737"/>
    </source>
</evidence>
<proteinExistence type="inferred from homology"/>
<evidence type="ECO:0000256" key="5">
    <source>
        <dbReference type="ARBA" id="ARBA00023098"/>
    </source>
</evidence>
<dbReference type="PANTHER" id="PTHR43378">
    <property type="entry name" value="UDP-3-O-ACYLGLUCOSAMINE N-ACYLTRANSFERASE"/>
    <property type="match status" value="1"/>
</dbReference>
<reference evidence="10" key="1">
    <citation type="submission" date="2018-02" db="EMBL/GenBank/DDBJ databases">
        <authorList>
            <person name="Moore K."/>
            <person name="Momper L."/>
        </authorList>
    </citation>
    <scope>NUCLEOTIDE SEQUENCE [LARGE SCALE GENOMIC DNA]</scope>
    <source>
        <strain evidence="10">ULC18</strain>
    </source>
</reference>
<dbReference type="Pfam" id="PF04613">
    <property type="entry name" value="LpxD"/>
    <property type="match status" value="1"/>
</dbReference>
<comment type="caution">
    <text evidence="9">The sequence shown here is derived from an EMBL/GenBank/DDBJ whole genome shotgun (WGS) entry which is preliminary data.</text>
</comment>
<dbReference type="NCBIfam" id="TIGR01853">
    <property type="entry name" value="lipid_A_lpxD"/>
    <property type="match status" value="1"/>
</dbReference>
<keyword evidence="4 7" id="KW-0677">Repeat</keyword>
<keyword evidence="2 7" id="KW-0441">Lipid A biosynthesis</keyword>
<evidence type="ECO:0000256" key="7">
    <source>
        <dbReference type="HAMAP-Rule" id="MF_00523"/>
    </source>
</evidence>
<dbReference type="CDD" id="cd03352">
    <property type="entry name" value="LbH_LpxD"/>
    <property type="match status" value="1"/>
</dbReference>
<dbReference type="NCBIfam" id="NF002060">
    <property type="entry name" value="PRK00892.1"/>
    <property type="match status" value="1"/>
</dbReference>
<comment type="catalytic activity">
    <reaction evidence="7">
        <text>a UDP-3-O-[(3R)-3-hydroxyacyl]-alpha-D-glucosamine + a (3R)-hydroxyacyl-[ACP] = a UDP-2-N,3-O-bis[(3R)-3-hydroxyacyl]-alpha-D-glucosamine + holo-[ACP] + H(+)</text>
        <dbReference type="Rhea" id="RHEA:53836"/>
        <dbReference type="Rhea" id="RHEA-COMP:9685"/>
        <dbReference type="Rhea" id="RHEA-COMP:9945"/>
        <dbReference type="ChEBI" id="CHEBI:15378"/>
        <dbReference type="ChEBI" id="CHEBI:64479"/>
        <dbReference type="ChEBI" id="CHEBI:78827"/>
        <dbReference type="ChEBI" id="CHEBI:137740"/>
        <dbReference type="ChEBI" id="CHEBI:137748"/>
        <dbReference type="EC" id="2.3.1.191"/>
    </reaction>
</comment>